<dbReference type="Proteomes" id="UP001524499">
    <property type="component" value="Unassembled WGS sequence"/>
</dbReference>
<accession>A0ABT1TCF1</accession>
<dbReference type="Gene3D" id="3.40.50.1950">
    <property type="entry name" value="Flavin prenyltransferase-like"/>
    <property type="match status" value="1"/>
</dbReference>
<dbReference type="Pfam" id="PF02441">
    <property type="entry name" value="Flavoprotein"/>
    <property type="match status" value="1"/>
</dbReference>
<feature type="domain" description="Flavoprotein" evidence="1">
    <location>
        <begin position="5"/>
        <end position="153"/>
    </location>
</feature>
<dbReference type="RefSeq" id="WP_256600800.1">
    <property type="nucleotide sequence ID" value="NZ_JANIBJ010000004.1"/>
</dbReference>
<evidence type="ECO:0000313" key="3">
    <source>
        <dbReference type="Proteomes" id="UP001524499"/>
    </source>
</evidence>
<dbReference type="EMBL" id="JANIBJ010000004">
    <property type="protein sequence ID" value="MCQ8103131.1"/>
    <property type="molecule type" value="Genomic_DNA"/>
</dbReference>
<evidence type="ECO:0000259" key="1">
    <source>
        <dbReference type="Pfam" id="PF02441"/>
    </source>
</evidence>
<evidence type="ECO:0000313" key="2">
    <source>
        <dbReference type="EMBL" id="MCQ8103131.1"/>
    </source>
</evidence>
<reference evidence="2 3" key="1">
    <citation type="submission" date="2022-07" db="EMBL/GenBank/DDBJ databases">
        <title>Methylomonas rivi sp. nov., Methylomonas rosea sp. nov., Methylomonas aureus sp. nov. and Methylomonas subterranea sp. nov., four novel methanotrophs isolated from a freshwater creek and the deep terrestrial subsurface.</title>
        <authorList>
            <person name="Abin C."/>
            <person name="Sankaranarayanan K."/>
            <person name="Garner C."/>
            <person name="Sindelar R."/>
            <person name="Kotary K."/>
            <person name="Garner R."/>
            <person name="Barclay S."/>
            <person name="Lawson P."/>
            <person name="Krumholz L."/>
        </authorList>
    </citation>
    <scope>NUCLEOTIDE SEQUENCE [LARGE SCALE GENOMIC DNA]</scope>
    <source>
        <strain evidence="2 3">SURF-2</strain>
    </source>
</reference>
<dbReference type="SUPFAM" id="SSF52507">
    <property type="entry name" value="Homo-oligomeric flavin-containing Cys decarboxylases, HFCD"/>
    <property type="match status" value="1"/>
</dbReference>
<comment type="caution">
    <text evidence="2">The sequence shown here is derived from an EMBL/GenBank/DDBJ whole genome shotgun (WGS) entry which is preliminary data.</text>
</comment>
<dbReference type="InterPro" id="IPR036551">
    <property type="entry name" value="Flavin_trans-like"/>
</dbReference>
<sequence length="179" mass="19795">MKAPRLAWAVTGSGHYIEECLEFMLGLDNVDCYLSQAGEEVLKMYGITLNNIKDKMPVYRDRAASAPPVGLFYKGYYHTFVMAPTTSNTIAKCVLGIADSLVTNLYSQAGKCRVESIVYPCDIAPEMETTAPGNKRVMVYPRPIDLEATAKIRTFPFTQVVESVDELKAAVIRRLASLS</sequence>
<protein>
    <submittedName>
        <fullName evidence="2">Flavoprotein</fullName>
    </submittedName>
</protein>
<dbReference type="InterPro" id="IPR003382">
    <property type="entry name" value="Flavoprotein"/>
</dbReference>
<proteinExistence type="predicted"/>
<gene>
    <name evidence="2" type="ORF">NP590_03335</name>
</gene>
<organism evidence="2 3">
    <name type="scientific">Methylomonas subterranea</name>
    <dbReference type="NCBI Taxonomy" id="2952225"/>
    <lineage>
        <taxon>Bacteria</taxon>
        <taxon>Pseudomonadati</taxon>
        <taxon>Pseudomonadota</taxon>
        <taxon>Gammaproteobacteria</taxon>
        <taxon>Methylococcales</taxon>
        <taxon>Methylococcaceae</taxon>
        <taxon>Methylomonas</taxon>
    </lineage>
</organism>
<keyword evidence="3" id="KW-1185">Reference proteome</keyword>
<name>A0ABT1TCF1_9GAMM</name>